<dbReference type="EMBL" id="FWFK01000005">
    <property type="protein sequence ID" value="SLN61651.1"/>
    <property type="molecule type" value="Genomic_DNA"/>
</dbReference>
<name>A0A1X6ZUC4_9RHOB</name>
<dbReference type="GO" id="GO:0005615">
    <property type="term" value="C:extracellular space"/>
    <property type="evidence" value="ECO:0007669"/>
    <property type="project" value="TreeGrafter"/>
</dbReference>
<dbReference type="InterPro" id="IPR000782">
    <property type="entry name" value="FAS1_domain"/>
</dbReference>
<evidence type="ECO:0000256" key="1">
    <source>
        <dbReference type="SAM" id="SignalP"/>
    </source>
</evidence>
<dbReference type="SUPFAM" id="SSF82153">
    <property type="entry name" value="FAS1 domain"/>
    <property type="match status" value="1"/>
</dbReference>
<dbReference type="InterPro" id="IPR050904">
    <property type="entry name" value="Adhesion/Biosynth-related"/>
</dbReference>
<dbReference type="PROSITE" id="PS50213">
    <property type="entry name" value="FAS1"/>
    <property type="match status" value="1"/>
</dbReference>
<evidence type="ECO:0000259" key="2">
    <source>
        <dbReference type="PROSITE" id="PS50213"/>
    </source>
</evidence>
<dbReference type="InterPro" id="IPR036378">
    <property type="entry name" value="FAS1_dom_sf"/>
</dbReference>
<keyword evidence="1" id="KW-0732">Signal</keyword>
<dbReference type="Gene3D" id="2.30.180.10">
    <property type="entry name" value="FAS1 domain"/>
    <property type="match status" value="1"/>
</dbReference>
<sequence>MNRRTLIVGSLSAALLPLLPARLWAQMEDPTSETVAGVVSSDRDLDMLASLLVAADIVDTLQEPGPFTVFAPVNSAFEELGEATLNDLVAEENAERLRRLLSHHVVPQRLDPDSLNPGTTFETLAGTSLRIEEGETLLIGSAKMLQPGLEVPNGYVHKIASVLQPPEPA</sequence>
<dbReference type="PANTHER" id="PTHR10900:SF77">
    <property type="entry name" value="FI19380P1"/>
    <property type="match status" value="1"/>
</dbReference>
<keyword evidence="4" id="KW-1185">Reference proteome</keyword>
<dbReference type="PANTHER" id="PTHR10900">
    <property type="entry name" value="PERIOSTIN-RELATED"/>
    <property type="match status" value="1"/>
</dbReference>
<feature type="domain" description="FAS1" evidence="2">
    <location>
        <begin position="32"/>
        <end position="163"/>
    </location>
</feature>
<dbReference type="GO" id="GO:0030198">
    <property type="term" value="P:extracellular matrix organization"/>
    <property type="evidence" value="ECO:0007669"/>
    <property type="project" value="TreeGrafter"/>
</dbReference>
<evidence type="ECO:0000313" key="3">
    <source>
        <dbReference type="EMBL" id="SLN61651.1"/>
    </source>
</evidence>
<dbReference type="AlphaFoldDB" id="A0A1X6ZUC4"/>
<proteinExistence type="predicted"/>
<dbReference type="GO" id="GO:0050839">
    <property type="term" value="F:cell adhesion molecule binding"/>
    <property type="evidence" value="ECO:0007669"/>
    <property type="project" value="TreeGrafter"/>
</dbReference>
<dbReference type="Pfam" id="PF02469">
    <property type="entry name" value="Fasciclin"/>
    <property type="match status" value="1"/>
</dbReference>
<dbReference type="OrthoDB" id="9800666at2"/>
<dbReference type="SMART" id="SM00554">
    <property type="entry name" value="FAS1"/>
    <property type="match status" value="1"/>
</dbReference>
<protein>
    <submittedName>
        <fullName evidence="3">Immunogenic protein MPT70</fullName>
    </submittedName>
</protein>
<reference evidence="3 4" key="1">
    <citation type="submission" date="2017-03" db="EMBL/GenBank/DDBJ databases">
        <authorList>
            <person name="Afonso C.L."/>
            <person name="Miller P.J."/>
            <person name="Scott M.A."/>
            <person name="Spackman E."/>
            <person name="Goraichik I."/>
            <person name="Dimitrov K.M."/>
            <person name="Suarez D.L."/>
            <person name="Swayne D.E."/>
        </authorList>
    </citation>
    <scope>NUCLEOTIDE SEQUENCE [LARGE SCALE GENOMIC DNA]</scope>
    <source>
        <strain evidence="3 4">CECT 8625</strain>
    </source>
</reference>
<dbReference type="GO" id="GO:0007155">
    <property type="term" value="P:cell adhesion"/>
    <property type="evidence" value="ECO:0007669"/>
    <property type="project" value="TreeGrafter"/>
</dbReference>
<dbReference type="RefSeq" id="WP_159456781.1">
    <property type="nucleotide sequence ID" value="NZ_FWFK01000005.1"/>
</dbReference>
<feature type="signal peptide" evidence="1">
    <location>
        <begin position="1"/>
        <end position="25"/>
    </location>
</feature>
<organism evidence="3 4">
    <name type="scientific">Roseivivax jejudonensis</name>
    <dbReference type="NCBI Taxonomy" id="1529041"/>
    <lineage>
        <taxon>Bacteria</taxon>
        <taxon>Pseudomonadati</taxon>
        <taxon>Pseudomonadota</taxon>
        <taxon>Alphaproteobacteria</taxon>
        <taxon>Rhodobacterales</taxon>
        <taxon>Roseobacteraceae</taxon>
        <taxon>Roseivivax</taxon>
    </lineage>
</organism>
<dbReference type="GO" id="GO:0031012">
    <property type="term" value="C:extracellular matrix"/>
    <property type="evidence" value="ECO:0007669"/>
    <property type="project" value="TreeGrafter"/>
</dbReference>
<dbReference type="Proteomes" id="UP000193570">
    <property type="component" value="Unassembled WGS sequence"/>
</dbReference>
<evidence type="ECO:0000313" key="4">
    <source>
        <dbReference type="Proteomes" id="UP000193570"/>
    </source>
</evidence>
<gene>
    <name evidence="3" type="ORF">ROJ8625_03147</name>
</gene>
<accession>A0A1X6ZUC4</accession>
<feature type="chain" id="PRO_5010869468" evidence="1">
    <location>
        <begin position="26"/>
        <end position="169"/>
    </location>
</feature>